<feature type="chain" id="PRO_5047034442" evidence="5">
    <location>
        <begin position="22"/>
        <end position="498"/>
    </location>
</feature>
<dbReference type="PANTHER" id="PTHR42852">
    <property type="entry name" value="THIOL:DISULFIDE INTERCHANGE PROTEIN DSBE"/>
    <property type="match status" value="1"/>
</dbReference>
<keyword evidence="5" id="KW-0732">Signal</keyword>
<sequence>MKKPLLLSFGLFLLFINQSHTQEATLTIDISSPQENTIQLDAIGVNTIASDGSSTYKLINNRFNKTFTIPHITKLYVMGVSNSNWSQQLYISPGDHLHVRVDSKDGKDQITITGKGSENNQPFYFPDDIYFEELREDSLPDRLLVAIQKNMDSLSQETKRYITQNKPTATFEKVLQYNLAYAPAELFLNFYGNHKFYLETLNNSEKLTAIWKLKRDSLLAVQPLNNAGALISPIYKMLLGNYISLRKEELRATAQSSDFLSTYYSEFPSDQRAQAYSGDPENLLQEKIINKEFTGQINEYLYAYLLQMISGSKKTNATAIFDRFKAKYPTSLYRSLYEPMITEARINEKRPLNEKMVFLDSSGRLKKLNDVINLFKGRTVLVDMWGTWCGPCHEEIEKNAHALKTHFKNKDLQFLYISNYDLKNQINWKKLIRYYNMEGSHVLASRELSEDAMNKTGSDSFPTYFIIKKDGTYELSKAGYPMERELLIKQLEEAMSYH</sequence>
<dbReference type="Gene3D" id="3.40.30.10">
    <property type="entry name" value="Glutaredoxin"/>
    <property type="match status" value="1"/>
</dbReference>
<feature type="signal peptide" evidence="5">
    <location>
        <begin position="1"/>
        <end position="21"/>
    </location>
</feature>
<keyword evidence="8" id="KW-1185">Reference proteome</keyword>
<dbReference type="SUPFAM" id="SSF52833">
    <property type="entry name" value="Thioredoxin-like"/>
    <property type="match status" value="1"/>
</dbReference>
<dbReference type="InterPro" id="IPR036249">
    <property type="entry name" value="Thioredoxin-like_sf"/>
</dbReference>
<evidence type="ECO:0000256" key="3">
    <source>
        <dbReference type="ARBA" id="ARBA00023157"/>
    </source>
</evidence>
<keyword evidence="4" id="KW-0676">Redox-active center</keyword>
<dbReference type="InterPro" id="IPR013766">
    <property type="entry name" value="Thioredoxin_domain"/>
</dbReference>
<reference evidence="7 8" key="1">
    <citation type="submission" date="2021-01" db="EMBL/GenBank/DDBJ databases">
        <title>FDA dAtabase for Regulatory Grade micrObial Sequences (FDA-ARGOS): Supporting development and validation of Infectious Disease Dx tests.</title>
        <authorList>
            <person name="Sproer C."/>
            <person name="Gronow S."/>
            <person name="Severitt S."/>
            <person name="Schroder I."/>
            <person name="Tallon L."/>
            <person name="Sadzewicz L."/>
            <person name="Zhao X."/>
            <person name="Boylan J."/>
            <person name="Ott S."/>
            <person name="Bowen H."/>
            <person name="Vavikolanu K."/>
            <person name="Mehta A."/>
            <person name="Aluvathingal J."/>
            <person name="Nadendla S."/>
            <person name="Lowell S."/>
            <person name="Myers T."/>
            <person name="Yan Y."/>
            <person name="Sichtig H."/>
        </authorList>
    </citation>
    <scope>NUCLEOTIDE SEQUENCE [LARGE SCALE GENOMIC DNA]</scope>
    <source>
        <strain evidence="7 8">FDAARGOS_1141</strain>
    </source>
</reference>
<comment type="subcellular location">
    <subcellularLocation>
        <location evidence="1">Cell envelope</location>
    </subcellularLocation>
</comment>
<keyword evidence="3" id="KW-1015">Disulfide bond</keyword>
<evidence type="ECO:0000313" key="8">
    <source>
        <dbReference type="Proteomes" id="UP000595498"/>
    </source>
</evidence>
<gene>
    <name evidence="7" type="ORF">I6I98_00735</name>
</gene>
<dbReference type="InterPro" id="IPR050553">
    <property type="entry name" value="Thioredoxin_ResA/DsbE_sf"/>
</dbReference>
<dbReference type="CDD" id="cd02966">
    <property type="entry name" value="TlpA_like_family"/>
    <property type="match status" value="1"/>
</dbReference>
<evidence type="ECO:0000256" key="1">
    <source>
        <dbReference type="ARBA" id="ARBA00004196"/>
    </source>
</evidence>
<dbReference type="EMBL" id="CP068224">
    <property type="protein sequence ID" value="QQT53834.1"/>
    <property type="molecule type" value="Genomic_DNA"/>
</dbReference>
<evidence type="ECO:0000256" key="4">
    <source>
        <dbReference type="ARBA" id="ARBA00023284"/>
    </source>
</evidence>
<evidence type="ECO:0000256" key="5">
    <source>
        <dbReference type="SAM" id="SignalP"/>
    </source>
</evidence>
<evidence type="ECO:0000313" key="7">
    <source>
        <dbReference type="EMBL" id="QQT53834.1"/>
    </source>
</evidence>
<dbReference type="PROSITE" id="PS51352">
    <property type="entry name" value="THIOREDOXIN_2"/>
    <property type="match status" value="1"/>
</dbReference>
<keyword evidence="2" id="KW-0201">Cytochrome c-type biogenesis</keyword>
<dbReference type="InterPro" id="IPR013740">
    <property type="entry name" value="Redoxin"/>
</dbReference>
<evidence type="ECO:0000256" key="2">
    <source>
        <dbReference type="ARBA" id="ARBA00022748"/>
    </source>
</evidence>
<accession>A0ABX7CRY3</accession>
<dbReference type="Proteomes" id="UP000595498">
    <property type="component" value="Chromosome"/>
</dbReference>
<feature type="domain" description="Thioredoxin" evidence="6">
    <location>
        <begin position="344"/>
        <end position="498"/>
    </location>
</feature>
<evidence type="ECO:0000259" key="6">
    <source>
        <dbReference type="PROSITE" id="PS51352"/>
    </source>
</evidence>
<dbReference type="Pfam" id="PF08534">
    <property type="entry name" value="Redoxin"/>
    <property type="match status" value="1"/>
</dbReference>
<dbReference type="PANTHER" id="PTHR42852:SF6">
    <property type="entry name" value="THIOL:DISULFIDE INTERCHANGE PROTEIN DSBE"/>
    <property type="match status" value="1"/>
</dbReference>
<proteinExistence type="predicted"/>
<organism evidence="7 8">
    <name type="scientific">Sphingobacterium multivorum</name>
    <dbReference type="NCBI Taxonomy" id="28454"/>
    <lineage>
        <taxon>Bacteria</taxon>
        <taxon>Pseudomonadati</taxon>
        <taxon>Bacteroidota</taxon>
        <taxon>Sphingobacteriia</taxon>
        <taxon>Sphingobacteriales</taxon>
        <taxon>Sphingobacteriaceae</taxon>
        <taxon>Sphingobacterium</taxon>
    </lineage>
</organism>
<name>A0ABX7CRY3_SPHMU</name>
<protein>
    <submittedName>
        <fullName evidence="7">TlpA family protein disulfide reductase</fullName>
    </submittedName>
</protein>